<dbReference type="PANTHER" id="PTHR10196:SF78">
    <property type="entry name" value="GLYCEROL KINASE"/>
    <property type="match status" value="1"/>
</dbReference>
<feature type="binding site" evidence="9">
    <location>
        <position position="409"/>
    </location>
    <ligand>
        <name>ATP</name>
        <dbReference type="ChEBI" id="CHEBI:30616"/>
    </ligand>
</feature>
<dbReference type="NCBIfam" id="TIGR01311">
    <property type="entry name" value="glycerol_kin"/>
    <property type="match status" value="1"/>
</dbReference>
<evidence type="ECO:0000256" key="6">
    <source>
        <dbReference type="ARBA" id="ARBA00022798"/>
    </source>
</evidence>
<feature type="binding site" evidence="9">
    <location>
        <position position="12"/>
    </location>
    <ligand>
        <name>ATP</name>
        <dbReference type="ChEBI" id="CHEBI:30616"/>
    </ligand>
</feature>
<dbReference type="GO" id="GO:0019563">
    <property type="term" value="P:glycerol catabolic process"/>
    <property type="evidence" value="ECO:0007669"/>
    <property type="project" value="UniProtKB-UniRule"/>
</dbReference>
<dbReference type="NCBIfam" id="NF000756">
    <property type="entry name" value="PRK00047.1"/>
    <property type="match status" value="1"/>
</dbReference>
<dbReference type="GO" id="GO:0006072">
    <property type="term" value="P:glycerol-3-phosphate metabolic process"/>
    <property type="evidence" value="ECO:0007669"/>
    <property type="project" value="InterPro"/>
</dbReference>
<dbReference type="InterPro" id="IPR043129">
    <property type="entry name" value="ATPase_NBD"/>
</dbReference>
<dbReference type="InterPro" id="IPR018485">
    <property type="entry name" value="FGGY_C"/>
</dbReference>
<feature type="binding site" evidence="9">
    <location>
        <position position="262"/>
    </location>
    <ligand>
        <name>ATP</name>
        <dbReference type="ChEBI" id="CHEBI:30616"/>
    </ligand>
</feature>
<accession>A3K6P1</accession>
<dbReference type="eggNOG" id="COG0554">
    <property type="taxonomic scope" value="Bacteria"/>
</dbReference>
<dbReference type="Pfam" id="PF00370">
    <property type="entry name" value="FGGY_N"/>
    <property type="match status" value="1"/>
</dbReference>
<evidence type="ECO:0000256" key="1">
    <source>
        <dbReference type="ARBA" id="ARBA00005190"/>
    </source>
</evidence>
<feature type="binding site" evidence="9">
    <location>
        <position position="11"/>
    </location>
    <ligand>
        <name>sn-glycerol 3-phosphate</name>
        <dbReference type="ChEBI" id="CHEBI:57597"/>
    </ligand>
</feature>
<dbReference type="FunFam" id="3.30.420.40:FF:000007">
    <property type="entry name" value="Glycerol kinase"/>
    <property type="match status" value="1"/>
</dbReference>
<feature type="binding site" evidence="9">
    <location>
        <position position="80"/>
    </location>
    <ligand>
        <name>sn-glycerol 3-phosphate</name>
        <dbReference type="ChEBI" id="CHEBI:57597"/>
    </ligand>
</feature>
<dbReference type="GO" id="GO:0005524">
    <property type="term" value="F:ATP binding"/>
    <property type="evidence" value="ECO:0007669"/>
    <property type="project" value="UniProtKB-UniRule"/>
</dbReference>
<feature type="binding site" evidence="9">
    <location>
        <position position="11"/>
    </location>
    <ligand>
        <name>ADP</name>
        <dbReference type="ChEBI" id="CHEBI:456216"/>
    </ligand>
</feature>
<feature type="binding site" evidence="9">
    <location>
        <position position="131"/>
    </location>
    <ligand>
        <name>sn-glycerol 3-phosphate</name>
        <dbReference type="ChEBI" id="CHEBI:57597"/>
    </ligand>
</feature>
<reference evidence="13 14" key="1">
    <citation type="submission" date="2006-06" db="EMBL/GenBank/DDBJ databases">
        <authorList>
            <person name="Moran M.A."/>
            <person name="Ferriera S."/>
            <person name="Johnson J."/>
            <person name="Kravitz S."/>
            <person name="Beeson K."/>
            <person name="Sutton G."/>
            <person name="Rogers Y.-H."/>
            <person name="Friedman R."/>
            <person name="Frazier M."/>
            <person name="Venter J.C."/>
        </authorList>
    </citation>
    <scope>NUCLEOTIDE SEQUENCE [LARGE SCALE GENOMIC DNA]</scope>
    <source>
        <strain evidence="13 14">E-37</strain>
    </source>
</reference>
<feature type="binding site" evidence="9">
    <location>
        <position position="262"/>
    </location>
    <ligand>
        <name>ADP</name>
        <dbReference type="ChEBI" id="CHEBI:456216"/>
    </ligand>
</feature>
<dbReference type="Proteomes" id="UP000005713">
    <property type="component" value="Unassembled WGS sequence"/>
</dbReference>
<dbReference type="InterPro" id="IPR018484">
    <property type="entry name" value="FGGY_N"/>
</dbReference>
<keyword evidence="5 9" id="KW-0418">Kinase</keyword>
<comment type="caution">
    <text evidence="9">Lacks conserved residue(s) required for the propagation of feature annotation.</text>
</comment>
<feature type="binding site" evidence="9">
    <location>
        <position position="80"/>
    </location>
    <ligand>
        <name>glycerol</name>
        <dbReference type="ChEBI" id="CHEBI:17754"/>
    </ligand>
</feature>
<comment type="pathway">
    <text evidence="1 9">Polyol metabolism; glycerol degradation via glycerol kinase pathway; sn-glycerol 3-phosphate from glycerol: step 1/1.</text>
</comment>
<keyword evidence="7 9" id="KW-0067">ATP-binding</keyword>
<evidence type="ECO:0000256" key="3">
    <source>
        <dbReference type="ARBA" id="ARBA00022679"/>
    </source>
</evidence>
<sequence>MTHILAIDQGTTSTRAIVFDASMTAVASAQEEFPQHFPASGWVEHEATDLWATTAATCRAAIEKSGTTDIAAIGITNQRETTLVWDRKTGKPVHNAIVWQDRRTSGMCRTLKEEGFEDTVTDRTGLLLDPYFSGTKLAWLLDNVDGARARAEAGELVFGTVDTWLLWNLTGGAVHVTDATNAARTMLYDIRKGRWSRTICNRLGIPMDMLPEVRDCAADFGKTRPDLFGRPIPILGIAGDQQAATVGQACFEPGMLKSTYGTGCFALLNTGDTPVRSQNRLLTTIAYQLDGKPTYALEGSIFVAGAVVQWLRDGLKIIRTAAETQALAEQADPAQDLVLVPAFTGLGAPYWNADCRGAVFGLTRNSGPAEFARAALESVGYQTRDLLTAMQADMGADASDAATLRVDGGMSASDFAMQFLSDIIGAPVDRPKVLETTALGAAWLAGQKAGVYPDQEAFARGWALERSFAPTISEETRTAKYGAWRRAVEATISV</sequence>
<evidence type="ECO:0000256" key="2">
    <source>
        <dbReference type="ARBA" id="ARBA00009156"/>
    </source>
</evidence>
<dbReference type="SUPFAM" id="SSF53067">
    <property type="entry name" value="Actin-like ATPase domain"/>
    <property type="match status" value="2"/>
</dbReference>
<comment type="caution">
    <text evidence="13">The sequence shown here is derived from an EMBL/GenBank/DDBJ whole genome shotgun (WGS) entry which is preliminary data.</text>
</comment>
<feature type="binding site" evidence="9">
    <location>
        <position position="131"/>
    </location>
    <ligand>
        <name>glycerol</name>
        <dbReference type="ChEBI" id="CHEBI:17754"/>
    </ligand>
</feature>
<dbReference type="AlphaFoldDB" id="A3K6P1"/>
<dbReference type="GO" id="GO:0004370">
    <property type="term" value="F:glycerol kinase activity"/>
    <property type="evidence" value="ECO:0007669"/>
    <property type="project" value="UniProtKB-UniRule"/>
</dbReference>
<evidence type="ECO:0000256" key="5">
    <source>
        <dbReference type="ARBA" id="ARBA00022777"/>
    </source>
</evidence>
<evidence type="ECO:0000256" key="8">
    <source>
        <dbReference type="ARBA" id="ARBA00052101"/>
    </source>
</evidence>
<feature type="binding site" evidence="9">
    <location>
        <position position="305"/>
    </location>
    <ligand>
        <name>ADP</name>
        <dbReference type="ChEBI" id="CHEBI:456216"/>
    </ligand>
</feature>
<feature type="binding site" evidence="9">
    <location>
        <position position="241"/>
    </location>
    <ligand>
        <name>glycerol</name>
        <dbReference type="ChEBI" id="CHEBI:17754"/>
    </ligand>
</feature>
<feature type="binding site" evidence="9">
    <location>
        <position position="309"/>
    </location>
    <ligand>
        <name>ATP</name>
        <dbReference type="ChEBI" id="CHEBI:30616"/>
    </ligand>
</feature>
<organism evidence="13 14">
    <name type="scientific">Sagittula stellata (strain ATCC 700073 / DSM 11524 / E-37)</name>
    <dbReference type="NCBI Taxonomy" id="388399"/>
    <lineage>
        <taxon>Bacteria</taxon>
        <taxon>Pseudomonadati</taxon>
        <taxon>Pseudomonadota</taxon>
        <taxon>Alphaproteobacteria</taxon>
        <taxon>Rhodobacterales</taxon>
        <taxon>Roseobacteraceae</taxon>
        <taxon>Sagittula</taxon>
    </lineage>
</organism>
<evidence type="ECO:0000259" key="11">
    <source>
        <dbReference type="Pfam" id="PF00370"/>
    </source>
</evidence>
<dbReference type="RefSeq" id="WP_005861095.1">
    <property type="nucleotide sequence ID" value="NZ_AAYA01000011.1"/>
</dbReference>
<keyword evidence="4 9" id="KW-0547">Nucleotide-binding</keyword>
<dbReference type="HAMAP" id="MF_00186">
    <property type="entry name" value="Glycerol_kin"/>
    <property type="match status" value="1"/>
</dbReference>
<dbReference type="FunFam" id="3.30.420.40:FF:000008">
    <property type="entry name" value="Glycerol kinase"/>
    <property type="match status" value="1"/>
</dbReference>
<dbReference type="PANTHER" id="PTHR10196">
    <property type="entry name" value="SUGAR KINASE"/>
    <property type="match status" value="1"/>
</dbReference>
<dbReference type="PIRSF" id="PIRSF000538">
    <property type="entry name" value="GlpK"/>
    <property type="match status" value="1"/>
</dbReference>
<dbReference type="GO" id="GO:0005829">
    <property type="term" value="C:cytosol"/>
    <property type="evidence" value="ECO:0007669"/>
    <property type="project" value="TreeGrafter"/>
</dbReference>
<evidence type="ECO:0000313" key="13">
    <source>
        <dbReference type="EMBL" id="EBA07018.1"/>
    </source>
</evidence>
<evidence type="ECO:0000259" key="12">
    <source>
        <dbReference type="Pfam" id="PF02782"/>
    </source>
</evidence>
<dbReference type="Gene3D" id="3.30.420.40">
    <property type="match status" value="2"/>
</dbReference>
<dbReference type="InterPro" id="IPR005999">
    <property type="entry name" value="Glycerol_kin"/>
</dbReference>
<dbReference type="Pfam" id="PF02782">
    <property type="entry name" value="FGGY_C"/>
    <property type="match status" value="1"/>
</dbReference>
<feature type="binding site" evidence="9">
    <location>
        <position position="240"/>
    </location>
    <ligand>
        <name>sn-glycerol 3-phosphate</name>
        <dbReference type="ChEBI" id="CHEBI:57597"/>
    </ligand>
</feature>
<comment type="similarity">
    <text evidence="2 9 10">Belongs to the FGGY kinase family.</text>
</comment>
<feature type="binding site" evidence="9">
    <location>
        <position position="409"/>
    </location>
    <ligand>
        <name>ADP</name>
        <dbReference type="ChEBI" id="CHEBI:456216"/>
    </ligand>
</feature>
<feature type="binding site" evidence="9">
    <location>
        <position position="240"/>
    </location>
    <ligand>
        <name>glycerol</name>
        <dbReference type="ChEBI" id="CHEBI:17754"/>
    </ligand>
</feature>
<comment type="activity regulation">
    <text evidence="9">Inhibited by fructose 1,6-bisphosphate (FBP).</text>
</comment>
<dbReference type="OrthoDB" id="9805576at2"/>
<dbReference type="EC" id="2.7.1.30" evidence="9"/>
<feature type="binding site" evidence="9">
    <location>
        <position position="79"/>
    </location>
    <ligand>
        <name>sn-glycerol 3-phosphate</name>
        <dbReference type="ChEBI" id="CHEBI:57597"/>
    </ligand>
</feature>
<dbReference type="EMBL" id="AAYA01000011">
    <property type="protein sequence ID" value="EBA07018.1"/>
    <property type="molecule type" value="Genomic_DNA"/>
</dbReference>
<comment type="function">
    <text evidence="9">Key enzyme in the regulation of glycerol uptake and metabolism. Catalyzes the phosphorylation of glycerol to yield sn-glycerol 3-phosphate.</text>
</comment>
<keyword evidence="6 9" id="KW-0319">Glycerol metabolism</keyword>
<feature type="binding site" evidence="9">
    <location>
        <position position="15"/>
    </location>
    <ligand>
        <name>ADP</name>
        <dbReference type="ChEBI" id="CHEBI:456216"/>
    </ligand>
</feature>
<name>A3K6P1_SAGS3</name>
<proteinExistence type="inferred from homology"/>
<protein>
    <recommendedName>
        <fullName evidence="9">Glycerol kinase</fullName>
        <ecNumber evidence="9">2.7.1.30</ecNumber>
    </recommendedName>
    <alternativeName>
        <fullName evidence="9">ATP:glycerol 3-phosphotransferase</fullName>
    </alternativeName>
    <alternativeName>
        <fullName evidence="9">Glycerokinase</fullName>
        <shortName evidence="9">GK</shortName>
    </alternativeName>
</protein>
<feature type="binding site" evidence="9">
    <location>
        <position position="305"/>
    </location>
    <ligand>
        <name>ATP</name>
        <dbReference type="ChEBI" id="CHEBI:30616"/>
    </ligand>
</feature>
<dbReference type="CDD" id="cd07786">
    <property type="entry name" value="FGGY_EcGK_like"/>
    <property type="match status" value="1"/>
</dbReference>
<feature type="domain" description="Carbohydrate kinase FGGY C-terminal" evidence="12">
    <location>
        <begin position="257"/>
        <end position="446"/>
    </location>
</feature>
<feature type="binding site" evidence="9">
    <location>
        <position position="13"/>
    </location>
    <ligand>
        <name>ATP</name>
        <dbReference type="ChEBI" id="CHEBI:30616"/>
    </ligand>
</feature>
<keyword evidence="14" id="KW-1185">Reference proteome</keyword>
<dbReference type="InterPro" id="IPR018483">
    <property type="entry name" value="Carb_kinase_FGGY_CS"/>
</dbReference>
<dbReference type="UniPathway" id="UPA00618">
    <property type="reaction ID" value="UER00672"/>
</dbReference>
<evidence type="ECO:0000313" key="14">
    <source>
        <dbReference type="Proteomes" id="UP000005713"/>
    </source>
</evidence>
<dbReference type="InterPro" id="IPR000577">
    <property type="entry name" value="Carb_kinase_FGGY"/>
</dbReference>
<evidence type="ECO:0000256" key="7">
    <source>
        <dbReference type="ARBA" id="ARBA00022840"/>
    </source>
</evidence>
<feature type="binding site" evidence="9">
    <location>
        <position position="79"/>
    </location>
    <ligand>
        <name>glycerol</name>
        <dbReference type="ChEBI" id="CHEBI:17754"/>
    </ligand>
</feature>
<gene>
    <name evidence="9" type="primary">glpK</name>
    <name evidence="13" type="ORF">SSE37_12511</name>
</gene>
<evidence type="ECO:0000256" key="10">
    <source>
        <dbReference type="RuleBase" id="RU003733"/>
    </source>
</evidence>
<comment type="catalytic activity">
    <reaction evidence="8 9">
        <text>glycerol + ATP = sn-glycerol 3-phosphate + ADP + H(+)</text>
        <dbReference type="Rhea" id="RHEA:21644"/>
        <dbReference type="ChEBI" id="CHEBI:15378"/>
        <dbReference type="ChEBI" id="CHEBI:17754"/>
        <dbReference type="ChEBI" id="CHEBI:30616"/>
        <dbReference type="ChEBI" id="CHEBI:57597"/>
        <dbReference type="ChEBI" id="CHEBI:456216"/>
        <dbReference type="EC" id="2.7.1.30"/>
    </reaction>
</comment>
<dbReference type="PROSITE" id="PS00445">
    <property type="entry name" value="FGGY_KINASES_2"/>
    <property type="match status" value="1"/>
</dbReference>
<dbReference type="PROSITE" id="PS00933">
    <property type="entry name" value="FGGY_KINASES_1"/>
    <property type="match status" value="1"/>
</dbReference>
<evidence type="ECO:0000256" key="4">
    <source>
        <dbReference type="ARBA" id="ARBA00022741"/>
    </source>
</evidence>
<feature type="domain" description="Carbohydrate kinase FGGY N-terminal" evidence="11">
    <location>
        <begin position="4"/>
        <end position="247"/>
    </location>
</feature>
<keyword evidence="3 9" id="KW-0808">Transferase</keyword>
<evidence type="ECO:0000256" key="9">
    <source>
        <dbReference type="HAMAP-Rule" id="MF_00186"/>
    </source>
</evidence>
<feature type="binding site" evidence="9">
    <location>
        <position position="11"/>
    </location>
    <ligand>
        <name>ATP</name>
        <dbReference type="ChEBI" id="CHEBI:30616"/>
    </ligand>
</feature>